<dbReference type="EMBL" id="JFBM01000070">
    <property type="protein sequence ID" value="KFU75408.1"/>
    <property type="molecule type" value="Genomic_DNA"/>
</dbReference>
<dbReference type="AlphaFoldDB" id="A0A2P2FFA3"/>
<dbReference type="Proteomes" id="UP000256220">
    <property type="component" value="Unassembled WGS sequence"/>
</dbReference>
<evidence type="ECO:0000259" key="1">
    <source>
        <dbReference type="Pfam" id="PF14311"/>
    </source>
</evidence>
<feature type="domain" description="Treble clef zinc finger" evidence="1">
    <location>
        <begin position="374"/>
        <end position="429"/>
    </location>
</feature>
<evidence type="ECO:0000313" key="2">
    <source>
        <dbReference type="EMBL" id="KFU75408.1"/>
    </source>
</evidence>
<keyword evidence="3" id="KW-1185">Reference proteome</keyword>
<comment type="caution">
    <text evidence="2">The sequence shown here is derived from an EMBL/GenBank/DDBJ whole genome shotgun (WGS) entry which is preliminary data.</text>
</comment>
<dbReference type="Pfam" id="PF14311">
    <property type="entry name" value="DUF4379"/>
    <property type="match status" value="3"/>
</dbReference>
<dbReference type="PANTHER" id="PTHR37317:SF1">
    <property type="entry name" value="ZINC-RIBBON DOMAIN-CONTAINING PROTEIN-RELATED"/>
    <property type="match status" value="1"/>
</dbReference>
<dbReference type="InterPro" id="IPR025487">
    <property type="entry name" value="DUF4379"/>
</dbReference>
<evidence type="ECO:0000313" key="3">
    <source>
        <dbReference type="Proteomes" id="UP000256220"/>
    </source>
</evidence>
<feature type="domain" description="Treble clef zinc finger" evidence="1">
    <location>
        <begin position="306"/>
        <end position="361"/>
    </location>
</feature>
<proteinExistence type="predicted"/>
<sequence>MRRGGLEPLEPFTTPTAWRLTQCLTCGCIAHYRLEYTLEKNRTGEATCRACYWRSWATSSRAMQSAYALPTPTGPEHARQHAHEHGYRYLEQLDGLSLSGDPHRVQCVYCDRISALRLGDIGFGCSCQTNPRRERQTTNVSGPRTKDLLKDSGLRVLEWWDHDRNDQSAWDTATIRATRTAHWRCPDCELEFTSRVRDMVTAARCPDCEAKRRAEWKAQYARYQITPITEVPELLAAWDDEADPATVTVARGRLRKFRCPQGHHPRVSPLTYLDSGCPVCRGNETRQQQRDQAQVDPAAYRINRELAAQWHPEKNGKIRLATVSPNSRKNIWWRDPDCGHEWQESPARRDGGQRLRCPRCRSILDSLAFHYPEIAAEWAPTNPLTAWQVRPSGQTAFTPTWVCSTNPDHTWQATLASRASGSGCPQCRETGKSKVEIEHHAAAQAVFGNAASGQPVTSDAFTRRARWLVDITADLGDGRMIAIEYDGSYWHADKIDIDTAKSLDLLAAGYLVARLREHPLPPLRIDDTRYTEIVVYATAPDPVAVMTRLKAWTTPSRTPVDARSQAISTEHPT</sequence>
<dbReference type="PANTHER" id="PTHR37317">
    <property type="entry name" value="BLR8090 PROTEIN"/>
    <property type="match status" value="1"/>
</dbReference>
<protein>
    <recommendedName>
        <fullName evidence="1">Treble clef zinc finger domain-containing protein</fullName>
    </recommendedName>
</protein>
<gene>
    <name evidence="2" type="ORF">BB31_41620</name>
</gene>
<feature type="domain" description="Treble clef zinc finger" evidence="1">
    <location>
        <begin position="157"/>
        <end position="210"/>
    </location>
</feature>
<name>A0A2P2FFA3_AMYLU</name>
<organism evidence="2 3">
    <name type="scientific">Amycolatopsis lurida NRRL 2430</name>
    <dbReference type="NCBI Taxonomy" id="1460371"/>
    <lineage>
        <taxon>Bacteria</taxon>
        <taxon>Bacillati</taxon>
        <taxon>Actinomycetota</taxon>
        <taxon>Actinomycetes</taxon>
        <taxon>Pseudonocardiales</taxon>
        <taxon>Pseudonocardiaceae</taxon>
        <taxon>Amycolatopsis</taxon>
    </lineage>
</organism>
<reference evidence="2 3" key="1">
    <citation type="journal article" date="2014" name="Genome Announc.">
        <title>Draft Genome Sequence of Amycolatopsis lurida NRRL 2430, Producer of the Glycopeptide Family Antibiotic Ristocetin.</title>
        <authorList>
            <person name="Kwun M.J."/>
            <person name="Hong H.J."/>
        </authorList>
    </citation>
    <scope>NUCLEOTIDE SEQUENCE [LARGE SCALE GENOMIC DNA]</scope>
    <source>
        <strain evidence="2 3">NRRL 2430</strain>
    </source>
</reference>
<accession>A0A2P2FFA3</accession>